<dbReference type="EMBL" id="RAPF01000002">
    <property type="protein sequence ID" value="RKF22366.1"/>
    <property type="molecule type" value="Genomic_DNA"/>
</dbReference>
<protein>
    <submittedName>
        <fullName evidence="1">Uncharacterized protein</fullName>
    </submittedName>
</protein>
<sequence length="62" mass="6767">MRRCFRCRSGVRCGVPEEVPRPALRIDHHSRRKAGRAPKSITAGDGEIKGATALAPHVVGFM</sequence>
<accession>A0A420ENY6</accession>
<gene>
    <name evidence="1" type="ORF">D6851_03780</name>
</gene>
<evidence type="ECO:0000313" key="1">
    <source>
        <dbReference type="EMBL" id="RKF22366.1"/>
    </source>
</evidence>
<name>A0A420ENY6_9SPHN</name>
<organism evidence="1 2">
    <name type="scientific">Altericroceibacterium spongiae</name>
    <dbReference type="NCBI Taxonomy" id="2320269"/>
    <lineage>
        <taxon>Bacteria</taxon>
        <taxon>Pseudomonadati</taxon>
        <taxon>Pseudomonadota</taxon>
        <taxon>Alphaproteobacteria</taxon>
        <taxon>Sphingomonadales</taxon>
        <taxon>Erythrobacteraceae</taxon>
        <taxon>Altericroceibacterium</taxon>
    </lineage>
</organism>
<evidence type="ECO:0000313" key="2">
    <source>
        <dbReference type="Proteomes" id="UP000284395"/>
    </source>
</evidence>
<dbReference type="Proteomes" id="UP000284395">
    <property type="component" value="Unassembled WGS sequence"/>
</dbReference>
<comment type="caution">
    <text evidence="1">The sequence shown here is derived from an EMBL/GenBank/DDBJ whole genome shotgun (WGS) entry which is preliminary data.</text>
</comment>
<reference evidence="1 2" key="1">
    <citation type="submission" date="2018-09" db="EMBL/GenBank/DDBJ databases">
        <title>Altererythrobacter spongiae sp. nov., isolated from a marine sponge.</title>
        <authorList>
            <person name="Zhuang L."/>
            <person name="Luo L."/>
        </authorList>
    </citation>
    <scope>NUCLEOTIDE SEQUENCE [LARGE SCALE GENOMIC DNA]</scope>
    <source>
        <strain evidence="1 2">HN-Y73</strain>
    </source>
</reference>
<proteinExistence type="predicted"/>
<dbReference type="AlphaFoldDB" id="A0A420ENY6"/>
<keyword evidence="2" id="KW-1185">Reference proteome</keyword>